<dbReference type="RefSeq" id="WP_156135902.1">
    <property type="nucleotide sequence ID" value="NZ_LANU01000002.1"/>
</dbReference>
<accession>A0A0F3NFF6</accession>
<reference evidence="2 3" key="1">
    <citation type="submission" date="2015-02" db="EMBL/GenBank/DDBJ databases">
        <title>Genome Sequencing of Rickettsiales.</title>
        <authorList>
            <person name="Daugherty S.C."/>
            <person name="Su Q."/>
            <person name="Abolude K."/>
            <person name="Beier-Sexton M."/>
            <person name="Carlyon J.A."/>
            <person name="Carter R."/>
            <person name="Day N.P."/>
            <person name="Dumler S.J."/>
            <person name="Dyachenko V."/>
            <person name="Godinez A."/>
            <person name="Kurtti T.J."/>
            <person name="Lichay M."/>
            <person name="Mullins K.E."/>
            <person name="Ott S."/>
            <person name="Pappas-Brown V."/>
            <person name="Paris D.H."/>
            <person name="Patel P."/>
            <person name="Richards A.L."/>
            <person name="Sadzewicz L."/>
            <person name="Sears K."/>
            <person name="Seidman D."/>
            <person name="Sengamalay N."/>
            <person name="Stenos J."/>
            <person name="Tallon L.J."/>
            <person name="Vincent G."/>
            <person name="Fraser C.M."/>
            <person name="Munderloh U."/>
            <person name="Dunning-Hotopp J.C."/>
        </authorList>
    </citation>
    <scope>NUCLEOTIDE SEQUENCE [LARGE SCALE GENOMIC DNA]</scope>
    <source>
        <strain evidence="2 3">EmCRT</strain>
    </source>
</reference>
<feature type="compositionally biased region" description="Polar residues" evidence="1">
    <location>
        <begin position="1"/>
        <end position="15"/>
    </location>
</feature>
<name>A0A0F3NFF6_9RICK</name>
<evidence type="ECO:0000313" key="3">
    <source>
        <dbReference type="Proteomes" id="UP000033546"/>
    </source>
</evidence>
<comment type="caution">
    <text evidence="2">The sequence shown here is derived from an EMBL/GenBank/DDBJ whole genome shotgun (WGS) entry which is preliminary data.</text>
</comment>
<feature type="region of interest" description="Disordered" evidence="1">
    <location>
        <begin position="1"/>
        <end position="38"/>
    </location>
</feature>
<sequence>MIHDAQNSENQSQCVESRPFVHSHSCQENDDTDSQMRPVFRLQEIFPR</sequence>
<dbReference type="Proteomes" id="UP000033546">
    <property type="component" value="Unassembled WGS sequence"/>
</dbReference>
<dbReference type="AlphaFoldDB" id="A0A0F3NFF6"/>
<organism evidence="2 3">
    <name type="scientific">Ehrlichia cf. muris str. EmCRT</name>
    <dbReference type="NCBI Taxonomy" id="1359167"/>
    <lineage>
        <taxon>Bacteria</taxon>
        <taxon>Pseudomonadati</taxon>
        <taxon>Pseudomonadota</taxon>
        <taxon>Alphaproteobacteria</taxon>
        <taxon>Rickettsiales</taxon>
        <taxon>Anaplasmataceae</taxon>
        <taxon>Ehrlichia</taxon>
    </lineage>
</organism>
<dbReference type="EMBL" id="LANU01000002">
    <property type="protein sequence ID" value="KJV65619.1"/>
    <property type="molecule type" value="Genomic_DNA"/>
</dbReference>
<gene>
    <name evidence="2" type="ORF">EMUCRT_0564</name>
</gene>
<protein>
    <submittedName>
        <fullName evidence="2">Uncharacterized protein</fullName>
    </submittedName>
</protein>
<evidence type="ECO:0000256" key="1">
    <source>
        <dbReference type="SAM" id="MobiDB-lite"/>
    </source>
</evidence>
<dbReference type="PATRIC" id="fig|1359167.3.peg.548"/>
<proteinExistence type="predicted"/>
<evidence type="ECO:0000313" key="2">
    <source>
        <dbReference type="EMBL" id="KJV65619.1"/>
    </source>
</evidence>